<proteinExistence type="predicted"/>
<evidence type="ECO:0000256" key="1">
    <source>
        <dbReference type="SAM" id="MobiDB-lite"/>
    </source>
</evidence>
<evidence type="ECO:0000313" key="2">
    <source>
        <dbReference type="EMBL" id="VFQ81270.1"/>
    </source>
</evidence>
<accession>A0A484LXH0</accession>
<evidence type="ECO:0000313" key="3">
    <source>
        <dbReference type="Proteomes" id="UP000595140"/>
    </source>
</evidence>
<organism evidence="2 3">
    <name type="scientific">Cuscuta campestris</name>
    <dbReference type="NCBI Taxonomy" id="132261"/>
    <lineage>
        <taxon>Eukaryota</taxon>
        <taxon>Viridiplantae</taxon>
        <taxon>Streptophyta</taxon>
        <taxon>Embryophyta</taxon>
        <taxon>Tracheophyta</taxon>
        <taxon>Spermatophyta</taxon>
        <taxon>Magnoliopsida</taxon>
        <taxon>eudicotyledons</taxon>
        <taxon>Gunneridae</taxon>
        <taxon>Pentapetalae</taxon>
        <taxon>asterids</taxon>
        <taxon>lamiids</taxon>
        <taxon>Solanales</taxon>
        <taxon>Convolvulaceae</taxon>
        <taxon>Cuscuteae</taxon>
        <taxon>Cuscuta</taxon>
        <taxon>Cuscuta subgen. Grammica</taxon>
        <taxon>Cuscuta sect. Cleistogrammica</taxon>
    </lineage>
</organism>
<protein>
    <submittedName>
        <fullName evidence="2">Uncharacterized protein</fullName>
    </submittedName>
</protein>
<name>A0A484LXH0_9ASTE</name>
<dbReference type="Proteomes" id="UP000595140">
    <property type="component" value="Unassembled WGS sequence"/>
</dbReference>
<dbReference type="AlphaFoldDB" id="A0A484LXH0"/>
<feature type="region of interest" description="Disordered" evidence="1">
    <location>
        <begin position="23"/>
        <end position="55"/>
    </location>
</feature>
<feature type="compositionally biased region" description="Low complexity" evidence="1">
    <location>
        <begin position="23"/>
        <end position="35"/>
    </location>
</feature>
<reference evidence="2 3" key="1">
    <citation type="submission" date="2018-04" db="EMBL/GenBank/DDBJ databases">
        <authorList>
            <person name="Vogel A."/>
        </authorList>
    </citation>
    <scope>NUCLEOTIDE SEQUENCE [LARGE SCALE GENOMIC DNA]</scope>
</reference>
<dbReference type="EMBL" id="OOIL02002239">
    <property type="protein sequence ID" value="VFQ81270.1"/>
    <property type="molecule type" value="Genomic_DNA"/>
</dbReference>
<gene>
    <name evidence="2" type="ORF">CCAM_LOCUS23046</name>
</gene>
<keyword evidence="3" id="KW-1185">Reference proteome</keyword>
<sequence>MLAIEVQVGCAVSRIEQAERSAAAAVEASSREAAAQPRSDLRAAPPPFRSRLPPSSFSHRAFPCRCQSPLSAKSFQFPKENKIKGREKDSQNGKANCCVEICCKEEECHGTASKQKSFNRVRCSVHSAGKVES</sequence>